<comment type="caution">
    <text evidence="1">The sequence shown here is derived from an EMBL/GenBank/DDBJ whole genome shotgun (WGS) entry which is preliminary data.</text>
</comment>
<protein>
    <submittedName>
        <fullName evidence="1">Uncharacterized protein</fullName>
    </submittedName>
</protein>
<reference evidence="1 2" key="1">
    <citation type="submission" date="2022-06" db="EMBL/GenBank/DDBJ databases">
        <authorList>
            <person name="Jeon C.O."/>
        </authorList>
    </citation>
    <scope>NUCLEOTIDE SEQUENCE [LARGE SCALE GENOMIC DNA]</scope>
    <source>
        <strain evidence="1 2">KCTC 13943</strain>
    </source>
</reference>
<organism evidence="1 2">
    <name type="scientific">Neobacillus pocheonensis</name>
    <dbReference type="NCBI Taxonomy" id="363869"/>
    <lineage>
        <taxon>Bacteria</taxon>
        <taxon>Bacillati</taxon>
        <taxon>Bacillota</taxon>
        <taxon>Bacilli</taxon>
        <taxon>Bacillales</taxon>
        <taxon>Bacillaceae</taxon>
        <taxon>Neobacillus</taxon>
    </lineage>
</organism>
<accession>A0ABT0WIR7</accession>
<evidence type="ECO:0000313" key="1">
    <source>
        <dbReference type="EMBL" id="MCM2535969.1"/>
    </source>
</evidence>
<dbReference type="Proteomes" id="UP001523262">
    <property type="component" value="Unassembled WGS sequence"/>
</dbReference>
<name>A0ABT0WIR7_9BACI</name>
<gene>
    <name evidence="1" type="ORF">NDK43_31355</name>
</gene>
<proteinExistence type="predicted"/>
<sequence length="72" mass="8456">MMEVGEQRNFVYIPLLGMIESGDTKSETLARIRKAEVKREIADKKLRRRLQKEYPGCEIVKIGNHWTIKPKK</sequence>
<evidence type="ECO:0000313" key="2">
    <source>
        <dbReference type="Proteomes" id="UP001523262"/>
    </source>
</evidence>
<dbReference type="EMBL" id="JAMQCR010000003">
    <property type="protein sequence ID" value="MCM2535969.1"/>
    <property type="molecule type" value="Genomic_DNA"/>
</dbReference>
<keyword evidence="2" id="KW-1185">Reference proteome</keyword>